<dbReference type="RefSeq" id="WP_209373081.1">
    <property type="nucleotide sequence ID" value="NZ_JAGIZA010000005.1"/>
</dbReference>
<organism evidence="1 2">
    <name type="scientific">Roseomonas indoligenes</name>
    <dbReference type="NCBI Taxonomy" id="2820811"/>
    <lineage>
        <taxon>Bacteria</taxon>
        <taxon>Pseudomonadati</taxon>
        <taxon>Pseudomonadota</taxon>
        <taxon>Alphaproteobacteria</taxon>
        <taxon>Acetobacterales</taxon>
        <taxon>Roseomonadaceae</taxon>
        <taxon>Roseomonas</taxon>
    </lineage>
</organism>
<sequence length="117" mass="12472">MPICPSAFTIRPTGNLRRDELPSLEDRVAKLEAAMHDRAGETLALQTLCAALLTELALTRPDPPTALATISETLSGTLSGAMQDGKLRSPVSVAVTSEVTKALDMADAMLRKRLRGD</sequence>
<evidence type="ECO:0000313" key="2">
    <source>
        <dbReference type="Proteomes" id="UP000677537"/>
    </source>
</evidence>
<keyword evidence="2" id="KW-1185">Reference proteome</keyword>
<dbReference type="Proteomes" id="UP000677537">
    <property type="component" value="Unassembled WGS sequence"/>
</dbReference>
<reference evidence="1" key="1">
    <citation type="submission" date="2021-03" db="EMBL/GenBank/DDBJ databases">
        <authorList>
            <person name="So Y."/>
        </authorList>
    </citation>
    <scope>NUCLEOTIDE SEQUENCE</scope>
    <source>
        <strain evidence="1">SG15</strain>
    </source>
</reference>
<proteinExistence type="predicted"/>
<accession>A0A940MXX9</accession>
<protein>
    <submittedName>
        <fullName evidence="1">Uncharacterized protein</fullName>
    </submittedName>
</protein>
<gene>
    <name evidence="1" type="ORF">J5Y10_09705</name>
</gene>
<name>A0A940MXX9_9PROT</name>
<dbReference type="EMBL" id="JAGIZA010000005">
    <property type="protein sequence ID" value="MBP0493050.1"/>
    <property type="molecule type" value="Genomic_DNA"/>
</dbReference>
<evidence type="ECO:0000313" key="1">
    <source>
        <dbReference type="EMBL" id="MBP0493050.1"/>
    </source>
</evidence>
<comment type="caution">
    <text evidence="1">The sequence shown here is derived from an EMBL/GenBank/DDBJ whole genome shotgun (WGS) entry which is preliminary data.</text>
</comment>
<dbReference type="AlphaFoldDB" id="A0A940MXX9"/>